<reference evidence="13 14" key="1">
    <citation type="submission" date="2019-07" db="EMBL/GenBank/DDBJ databases">
        <title>The draft genome sequence of Vibrio algivorus M1486.</title>
        <authorList>
            <person name="Meng X."/>
        </authorList>
    </citation>
    <scope>NUCLEOTIDE SEQUENCE [LARGE SCALE GENOMIC DNA]</scope>
    <source>
        <strain evidence="13 14">M1486</strain>
    </source>
</reference>
<dbReference type="InterPro" id="IPR013785">
    <property type="entry name" value="Aldolase_TIM"/>
</dbReference>
<comment type="catalytic activity">
    <reaction evidence="8 9 10">
        <text>2-[(2R,5Z)-2-carboxy-4-methylthiazol-5(2H)-ylidene]ethyl phosphate + 4-amino-2-methyl-5-(diphosphooxymethyl)pyrimidine + 2 H(+) = thiamine phosphate + CO2 + diphosphate</text>
        <dbReference type="Rhea" id="RHEA:47844"/>
        <dbReference type="ChEBI" id="CHEBI:15378"/>
        <dbReference type="ChEBI" id="CHEBI:16526"/>
        <dbReference type="ChEBI" id="CHEBI:33019"/>
        <dbReference type="ChEBI" id="CHEBI:37575"/>
        <dbReference type="ChEBI" id="CHEBI:57841"/>
        <dbReference type="ChEBI" id="CHEBI:62899"/>
        <dbReference type="EC" id="2.5.1.3"/>
    </reaction>
</comment>
<feature type="binding site" evidence="9">
    <location>
        <begin position="223"/>
        <end position="227"/>
    </location>
    <ligand>
        <name>4-amino-2-methyl-5-(diphosphooxymethyl)pyrimidine</name>
        <dbReference type="ChEBI" id="CHEBI:57841"/>
    </ligand>
</feature>
<feature type="binding site" evidence="9">
    <location>
        <position position="256"/>
    </location>
    <ligand>
        <name>Mg(2+)</name>
        <dbReference type="ChEBI" id="CHEBI:18420"/>
    </ligand>
</feature>
<dbReference type="SUPFAM" id="SSF51391">
    <property type="entry name" value="Thiamin phosphate synthase"/>
    <property type="match status" value="1"/>
</dbReference>
<feature type="binding site" evidence="9">
    <location>
        <position position="255"/>
    </location>
    <ligand>
        <name>4-amino-2-methyl-5-(diphosphooxymethyl)pyrimidine</name>
        <dbReference type="ChEBI" id="CHEBI:57841"/>
    </ligand>
</feature>
<dbReference type="GO" id="GO:0005737">
    <property type="term" value="C:cytoplasm"/>
    <property type="evidence" value="ECO:0007669"/>
    <property type="project" value="TreeGrafter"/>
</dbReference>
<dbReference type="NCBIfam" id="NF002904">
    <property type="entry name" value="PRK03512.1"/>
    <property type="match status" value="1"/>
</dbReference>
<feature type="binding site" evidence="9">
    <location>
        <position position="294"/>
    </location>
    <ligand>
        <name>4-amino-2-methyl-5-(diphosphooxymethyl)pyrimidine</name>
        <dbReference type="ChEBI" id="CHEBI:57841"/>
    </ligand>
</feature>
<evidence type="ECO:0000313" key="13">
    <source>
        <dbReference type="EMBL" id="TVO33875.1"/>
    </source>
</evidence>
<dbReference type="GO" id="GO:0004789">
    <property type="term" value="F:thiamine-phosphate diphosphorylase activity"/>
    <property type="evidence" value="ECO:0007669"/>
    <property type="project" value="UniProtKB-UniRule"/>
</dbReference>
<dbReference type="RefSeq" id="WP_144388849.1">
    <property type="nucleotide sequence ID" value="NZ_CANNCB010000040.1"/>
</dbReference>
<evidence type="ECO:0000256" key="2">
    <source>
        <dbReference type="ARBA" id="ARBA00022679"/>
    </source>
</evidence>
<comment type="function">
    <text evidence="9">Condenses 4-methyl-5-(beta-hydroxyethyl)thiazole monophosphate (THZ-P) and 2-methyl-4-amino-5-hydroxymethyl pyrimidine pyrophosphate (HMP-PP) to form thiamine monophosphate (TMP).</text>
</comment>
<dbReference type="Proteomes" id="UP000319828">
    <property type="component" value="Unassembled WGS sequence"/>
</dbReference>
<feature type="domain" description="Thiamine phosphate synthase/TenI" evidence="12">
    <location>
        <begin position="206"/>
        <end position="376"/>
    </location>
</feature>
<dbReference type="InterPro" id="IPR034291">
    <property type="entry name" value="TMP_synthase"/>
</dbReference>
<dbReference type="CDD" id="cd00564">
    <property type="entry name" value="TMP_TenI"/>
    <property type="match status" value="1"/>
</dbReference>
<dbReference type="NCBIfam" id="TIGR00693">
    <property type="entry name" value="thiE"/>
    <property type="match status" value="1"/>
</dbReference>
<dbReference type="EC" id="2.5.1.3" evidence="9"/>
<evidence type="ECO:0000256" key="1">
    <source>
        <dbReference type="ARBA" id="ARBA00005165"/>
    </source>
</evidence>
<protein>
    <recommendedName>
        <fullName evidence="9">Thiamine-phosphate synthase</fullName>
        <shortName evidence="9">TP synthase</shortName>
        <shortName evidence="9">TPS</shortName>
        <ecNumber evidence="9">2.5.1.3</ecNumber>
    </recommendedName>
    <alternativeName>
        <fullName evidence="9">Thiamine-phosphate pyrophosphorylase</fullName>
        <shortName evidence="9">TMP pyrophosphorylase</shortName>
        <shortName evidence="9">TMP-PPase</shortName>
    </alternativeName>
</protein>
<comment type="pathway">
    <text evidence="1 9 11">Cofactor biosynthesis; thiamine diphosphate biosynthesis; thiamine phosphate from 4-amino-2-methyl-5-diphosphomethylpyrimidine and 4-methyl-5-(2-phosphoethyl)-thiazole: step 1/1.</text>
</comment>
<dbReference type="EMBL" id="VMKJ01000036">
    <property type="protein sequence ID" value="TVO33875.1"/>
    <property type="molecule type" value="Genomic_DNA"/>
</dbReference>
<feature type="binding site" evidence="9">
    <location>
        <position position="323"/>
    </location>
    <ligand>
        <name>4-amino-2-methyl-5-(diphosphooxymethyl)pyrimidine</name>
        <dbReference type="ChEBI" id="CHEBI:57841"/>
    </ligand>
</feature>
<sequence length="403" mass="44502">MNKLIFNYFGETLFKQQVQSCLKAAKQAGFVLPDVEFSTLSPIGDLSSVIHLESGCKEVSAAFDAETLIKGSDVTLCYQSGSDASLAVEDGVSLISVAVNDGDVLIDKVRLADGFSVDLYTFNLDWNHESTIRHYCWFVISLGLNFTLEDSAIIANAAVKQHQDVSRETWPSDAHVFPQLTQAATPQISPPFKLVPHNIGLYPVVDSVEWIETLLKRGVKTLQLRMKDPIDSDLEANIKHAIELGREYKAQLFINDHWQLAVKYKAYGVHLGQEDIEVADLQTINQAGLRLGISTHGYYEILRAKQLKASYIALGHIFPTTTKQMPSKPQGLNKLALYRKMIGDDFPTVAIGGINLNNAQEVWQTGVSSLAVVRAITQANDIQLAIDSFYQIMASSRSDKAIA</sequence>
<name>A0A557NZM5_9VIBR</name>
<evidence type="ECO:0000256" key="6">
    <source>
        <dbReference type="ARBA" id="ARBA00047334"/>
    </source>
</evidence>
<evidence type="ECO:0000256" key="10">
    <source>
        <dbReference type="RuleBase" id="RU003826"/>
    </source>
</evidence>
<dbReference type="Gene3D" id="3.20.20.70">
    <property type="entry name" value="Aldolase class I"/>
    <property type="match status" value="1"/>
</dbReference>
<keyword evidence="5 9" id="KW-0784">Thiamine biosynthesis</keyword>
<evidence type="ECO:0000256" key="11">
    <source>
        <dbReference type="RuleBase" id="RU004253"/>
    </source>
</evidence>
<keyword evidence="4 9" id="KW-0460">Magnesium</keyword>
<dbReference type="HAMAP" id="MF_00097">
    <property type="entry name" value="TMP_synthase"/>
    <property type="match status" value="1"/>
</dbReference>
<dbReference type="PANTHER" id="PTHR20857">
    <property type="entry name" value="THIAMINE-PHOSPHATE PYROPHOSPHORYLASE"/>
    <property type="match status" value="1"/>
</dbReference>
<dbReference type="GO" id="GO:0009229">
    <property type="term" value="P:thiamine diphosphate biosynthetic process"/>
    <property type="evidence" value="ECO:0007669"/>
    <property type="project" value="UniProtKB-UniRule"/>
</dbReference>
<dbReference type="GO" id="GO:0009228">
    <property type="term" value="P:thiamine biosynthetic process"/>
    <property type="evidence" value="ECO:0007669"/>
    <property type="project" value="UniProtKB-KW"/>
</dbReference>
<dbReference type="InterPro" id="IPR022998">
    <property type="entry name" value="ThiamineP_synth_TenI"/>
</dbReference>
<evidence type="ECO:0000256" key="4">
    <source>
        <dbReference type="ARBA" id="ARBA00022842"/>
    </source>
</evidence>
<comment type="caution">
    <text evidence="9">Lacks conserved residue(s) required for the propagation of feature annotation.</text>
</comment>
<comment type="catalytic activity">
    <reaction evidence="7 9 10">
        <text>2-(2-carboxy-4-methylthiazol-5-yl)ethyl phosphate + 4-amino-2-methyl-5-(diphosphooxymethyl)pyrimidine + 2 H(+) = thiamine phosphate + CO2 + diphosphate</text>
        <dbReference type="Rhea" id="RHEA:47848"/>
        <dbReference type="ChEBI" id="CHEBI:15378"/>
        <dbReference type="ChEBI" id="CHEBI:16526"/>
        <dbReference type="ChEBI" id="CHEBI:33019"/>
        <dbReference type="ChEBI" id="CHEBI:37575"/>
        <dbReference type="ChEBI" id="CHEBI:57841"/>
        <dbReference type="ChEBI" id="CHEBI:62890"/>
        <dbReference type="EC" id="2.5.1.3"/>
    </reaction>
</comment>
<organism evidence="13 14">
    <name type="scientific">Vibrio algivorus</name>
    <dbReference type="NCBI Taxonomy" id="1667024"/>
    <lineage>
        <taxon>Bacteria</taxon>
        <taxon>Pseudomonadati</taxon>
        <taxon>Pseudomonadota</taxon>
        <taxon>Gammaproteobacteria</taxon>
        <taxon>Vibrionales</taxon>
        <taxon>Vibrionaceae</taxon>
        <taxon>Vibrio</taxon>
    </lineage>
</organism>
<evidence type="ECO:0000256" key="3">
    <source>
        <dbReference type="ARBA" id="ARBA00022723"/>
    </source>
</evidence>
<dbReference type="GO" id="GO:0000287">
    <property type="term" value="F:magnesium ion binding"/>
    <property type="evidence" value="ECO:0007669"/>
    <property type="project" value="UniProtKB-UniRule"/>
</dbReference>
<keyword evidence="3 9" id="KW-0479">Metal-binding</keyword>
<comment type="cofactor">
    <cofactor evidence="9">
        <name>Mg(2+)</name>
        <dbReference type="ChEBI" id="CHEBI:18420"/>
    </cofactor>
    <text evidence="9">Binds 1 Mg(2+) ion per subunit.</text>
</comment>
<feature type="binding site" evidence="9">
    <location>
        <begin position="320"/>
        <end position="322"/>
    </location>
    <ligand>
        <name>2-[(2R,5Z)-2-carboxy-4-methylthiazol-5(2H)-ylidene]ethyl phosphate</name>
        <dbReference type="ChEBI" id="CHEBI:62899"/>
    </ligand>
</feature>
<dbReference type="OrthoDB" id="9810880at2"/>
<keyword evidence="2 9" id="KW-0808">Transferase</keyword>
<feature type="binding site" evidence="9">
    <location>
        <position position="275"/>
    </location>
    <ligand>
        <name>Mg(2+)</name>
        <dbReference type="ChEBI" id="CHEBI:18420"/>
    </ligand>
</feature>
<gene>
    <name evidence="9 13" type="primary">thiE</name>
    <name evidence="13" type="ORF">FOF44_14415</name>
</gene>
<comment type="catalytic activity">
    <reaction evidence="6 9 10">
        <text>4-methyl-5-(2-phosphooxyethyl)-thiazole + 4-amino-2-methyl-5-(diphosphooxymethyl)pyrimidine + H(+) = thiamine phosphate + diphosphate</text>
        <dbReference type="Rhea" id="RHEA:22328"/>
        <dbReference type="ChEBI" id="CHEBI:15378"/>
        <dbReference type="ChEBI" id="CHEBI:33019"/>
        <dbReference type="ChEBI" id="CHEBI:37575"/>
        <dbReference type="ChEBI" id="CHEBI:57841"/>
        <dbReference type="ChEBI" id="CHEBI:58296"/>
        <dbReference type="EC" id="2.5.1.3"/>
    </reaction>
</comment>
<dbReference type="AlphaFoldDB" id="A0A557NZM5"/>
<dbReference type="FunFam" id="3.20.20.70:FF:000064">
    <property type="entry name" value="Thiamine-phosphate synthase"/>
    <property type="match status" value="1"/>
</dbReference>
<accession>A0A557NZM5</accession>
<evidence type="ECO:0000259" key="12">
    <source>
        <dbReference type="Pfam" id="PF02581"/>
    </source>
</evidence>
<evidence type="ECO:0000256" key="7">
    <source>
        <dbReference type="ARBA" id="ARBA00047851"/>
    </source>
</evidence>
<dbReference type="PANTHER" id="PTHR20857:SF15">
    <property type="entry name" value="THIAMINE-PHOSPHATE SYNTHASE"/>
    <property type="match status" value="1"/>
</dbReference>
<feature type="binding site" evidence="9">
    <location>
        <position position="353"/>
    </location>
    <ligand>
        <name>2-[(2R,5Z)-2-carboxy-4-methylthiazol-5(2H)-ylidene]ethyl phosphate</name>
        <dbReference type="ChEBI" id="CHEBI:62899"/>
    </ligand>
</feature>
<dbReference type="Pfam" id="PF02581">
    <property type="entry name" value="TMP-TENI"/>
    <property type="match status" value="1"/>
</dbReference>
<evidence type="ECO:0000313" key="14">
    <source>
        <dbReference type="Proteomes" id="UP000319828"/>
    </source>
</evidence>
<dbReference type="InterPro" id="IPR036206">
    <property type="entry name" value="ThiamineP_synth_sf"/>
</dbReference>
<dbReference type="UniPathway" id="UPA00060">
    <property type="reaction ID" value="UER00141"/>
</dbReference>
<comment type="caution">
    <text evidence="13">The sequence shown here is derived from an EMBL/GenBank/DDBJ whole genome shotgun (WGS) entry which is preliminary data.</text>
</comment>
<comment type="similarity">
    <text evidence="9 10">Belongs to the thiamine-phosphate synthase family.</text>
</comment>
<evidence type="ECO:0000256" key="5">
    <source>
        <dbReference type="ARBA" id="ARBA00022977"/>
    </source>
</evidence>
<evidence type="ECO:0000256" key="8">
    <source>
        <dbReference type="ARBA" id="ARBA00047883"/>
    </source>
</evidence>
<proteinExistence type="inferred from homology"/>
<evidence type="ECO:0000256" key="9">
    <source>
        <dbReference type="HAMAP-Rule" id="MF_00097"/>
    </source>
</evidence>